<evidence type="ECO:0000256" key="1">
    <source>
        <dbReference type="SAM" id="SignalP"/>
    </source>
</evidence>
<sequence>MASFAVKTLFVTALVCLVFDSVAGQQLETFRVLKHQLEDIIARKTNVAFDVRPDVQAMISGPIVEWNAEAVAAIAHGTELLMDSFRLAAEDVQSSVDVVKSEIENDKKTKKTV</sequence>
<proteinExistence type="predicted"/>
<protein>
    <submittedName>
        <fullName evidence="2">Uncharacterized protein</fullName>
    </submittedName>
</protein>
<organism evidence="2 3">
    <name type="scientific">Cinara cedri</name>
    <dbReference type="NCBI Taxonomy" id="506608"/>
    <lineage>
        <taxon>Eukaryota</taxon>
        <taxon>Metazoa</taxon>
        <taxon>Ecdysozoa</taxon>
        <taxon>Arthropoda</taxon>
        <taxon>Hexapoda</taxon>
        <taxon>Insecta</taxon>
        <taxon>Pterygota</taxon>
        <taxon>Neoptera</taxon>
        <taxon>Paraneoptera</taxon>
        <taxon>Hemiptera</taxon>
        <taxon>Sternorrhyncha</taxon>
        <taxon>Aphidomorpha</taxon>
        <taxon>Aphidoidea</taxon>
        <taxon>Aphididae</taxon>
        <taxon>Lachninae</taxon>
        <taxon>Cinara</taxon>
    </lineage>
</organism>
<dbReference type="EMBL" id="CABPRJ010000009">
    <property type="protein sequence ID" value="VVC25120.1"/>
    <property type="molecule type" value="Genomic_DNA"/>
</dbReference>
<reference evidence="2 3" key="1">
    <citation type="submission" date="2019-08" db="EMBL/GenBank/DDBJ databases">
        <authorList>
            <person name="Alioto T."/>
            <person name="Alioto T."/>
            <person name="Gomez Garrido J."/>
        </authorList>
    </citation>
    <scope>NUCLEOTIDE SEQUENCE [LARGE SCALE GENOMIC DNA]</scope>
</reference>
<accession>A0A5E4M2X9</accession>
<dbReference type="AlphaFoldDB" id="A0A5E4M2X9"/>
<feature type="chain" id="PRO_5022794449" evidence="1">
    <location>
        <begin position="25"/>
        <end position="113"/>
    </location>
</feature>
<name>A0A5E4M2X9_9HEMI</name>
<dbReference type="Proteomes" id="UP000325440">
    <property type="component" value="Unassembled WGS sequence"/>
</dbReference>
<feature type="signal peptide" evidence="1">
    <location>
        <begin position="1"/>
        <end position="24"/>
    </location>
</feature>
<evidence type="ECO:0000313" key="3">
    <source>
        <dbReference type="Proteomes" id="UP000325440"/>
    </source>
</evidence>
<keyword evidence="3" id="KW-1185">Reference proteome</keyword>
<keyword evidence="1" id="KW-0732">Signal</keyword>
<evidence type="ECO:0000313" key="2">
    <source>
        <dbReference type="EMBL" id="VVC25120.1"/>
    </source>
</evidence>
<gene>
    <name evidence="2" type="ORF">CINCED_3A017579</name>
</gene>
<dbReference type="OrthoDB" id="6618587at2759"/>